<dbReference type="InterPro" id="IPR009057">
    <property type="entry name" value="Homeodomain-like_sf"/>
</dbReference>
<dbReference type="GO" id="GO:0000976">
    <property type="term" value="F:transcription cis-regulatory region binding"/>
    <property type="evidence" value="ECO:0007669"/>
    <property type="project" value="TreeGrafter"/>
</dbReference>
<dbReference type="Gene3D" id="1.10.10.60">
    <property type="entry name" value="Homeodomain-like"/>
    <property type="match status" value="1"/>
</dbReference>
<gene>
    <name evidence="6" type="ORF">GPX89_25380</name>
</gene>
<keyword evidence="2 4" id="KW-0238">DNA-binding</keyword>
<dbReference type="Pfam" id="PF00440">
    <property type="entry name" value="TetR_N"/>
    <property type="match status" value="1"/>
</dbReference>
<dbReference type="SUPFAM" id="SSF46689">
    <property type="entry name" value="Homeodomain-like"/>
    <property type="match status" value="1"/>
</dbReference>
<feature type="domain" description="HTH tetR-type" evidence="5">
    <location>
        <begin position="15"/>
        <end position="75"/>
    </location>
</feature>
<evidence type="ECO:0000313" key="6">
    <source>
        <dbReference type="EMBL" id="MVU80569.1"/>
    </source>
</evidence>
<feature type="DNA-binding region" description="H-T-H motif" evidence="4">
    <location>
        <begin position="38"/>
        <end position="57"/>
    </location>
</feature>
<dbReference type="Proteomes" id="UP000466794">
    <property type="component" value="Unassembled WGS sequence"/>
</dbReference>
<evidence type="ECO:0000256" key="3">
    <source>
        <dbReference type="ARBA" id="ARBA00023163"/>
    </source>
</evidence>
<evidence type="ECO:0000256" key="4">
    <source>
        <dbReference type="PROSITE-ProRule" id="PRU00335"/>
    </source>
</evidence>
<keyword evidence="3" id="KW-0804">Transcription</keyword>
<sequence length="205" mass="22737">MADEHELGLRDRKKIDTRQALSDAAWTLLAERGVENLRRDEIAARVGVSVRTFNNYFTTKYDALAYRQVERLQHNVATLRARPADESLWDAITVAFVESADTGTQPSPARQTVLRDLMNRPAMRTAVSKVCFTNDELIDVIAARTGTDPARDVYPRLVAAAVGAAWQSTAEVFLQADSPVSSHSLLRSAFQQIRAGLPDPSVQNR</sequence>
<protein>
    <submittedName>
        <fullName evidence="6">TetR family transcriptional regulator</fullName>
    </submittedName>
</protein>
<dbReference type="EMBL" id="WRPP01000005">
    <property type="protein sequence ID" value="MVU80569.1"/>
    <property type="molecule type" value="Genomic_DNA"/>
</dbReference>
<reference evidence="6 7" key="1">
    <citation type="submission" date="2019-12" db="EMBL/GenBank/DDBJ databases">
        <title>Nocardia sp. nov. ET3-3 isolated from soil.</title>
        <authorList>
            <person name="Kanchanasin P."/>
            <person name="Tanasupawat S."/>
            <person name="Yuki M."/>
            <person name="Kudo T."/>
        </authorList>
    </citation>
    <scope>NUCLEOTIDE SEQUENCE [LARGE SCALE GENOMIC DNA]</scope>
    <source>
        <strain evidence="6 7">ET3-3</strain>
    </source>
</reference>
<dbReference type="GO" id="GO:0003700">
    <property type="term" value="F:DNA-binding transcription factor activity"/>
    <property type="evidence" value="ECO:0007669"/>
    <property type="project" value="TreeGrafter"/>
</dbReference>
<dbReference type="InterPro" id="IPR050109">
    <property type="entry name" value="HTH-type_TetR-like_transc_reg"/>
</dbReference>
<name>A0A7K1V2A7_9NOCA</name>
<dbReference type="PANTHER" id="PTHR30055:SF238">
    <property type="entry name" value="MYCOFACTOCIN BIOSYNTHESIS TRANSCRIPTIONAL REGULATOR MFTR-RELATED"/>
    <property type="match status" value="1"/>
</dbReference>
<evidence type="ECO:0000256" key="1">
    <source>
        <dbReference type="ARBA" id="ARBA00023015"/>
    </source>
</evidence>
<organism evidence="6 7">
    <name type="scientific">Nocardia terrae</name>
    <dbReference type="NCBI Taxonomy" id="2675851"/>
    <lineage>
        <taxon>Bacteria</taxon>
        <taxon>Bacillati</taxon>
        <taxon>Actinomycetota</taxon>
        <taxon>Actinomycetes</taxon>
        <taxon>Mycobacteriales</taxon>
        <taxon>Nocardiaceae</taxon>
        <taxon>Nocardia</taxon>
    </lineage>
</organism>
<evidence type="ECO:0000313" key="7">
    <source>
        <dbReference type="Proteomes" id="UP000466794"/>
    </source>
</evidence>
<accession>A0A7K1V2A7</accession>
<dbReference type="AlphaFoldDB" id="A0A7K1V2A7"/>
<evidence type="ECO:0000256" key="2">
    <source>
        <dbReference type="ARBA" id="ARBA00023125"/>
    </source>
</evidence>
<keyword evidence="7" id="KW-1185">Reference proteome</keyword>
<evidence type="ECO:0000259" key="5">
    <source>
        <dbReference type="PROSITE" id="PS50977"/>
    </source>
</evidence>
<dbReference type="PANTHER" id="PTHR30055">
    <property type="entry name" value="HTH-TYPE TRANSCRIPTIONAL REGULATOR RUTR"/>
    <property type="match status" value="1"/>
</dbReference>
<dbReference type="RefSeq" id="WP_328602308.1">
    <property type="nucleotide sequence ID" value="NZ_WRPP01000005.1"/>
</dbReference>
<dbReference type="InterPro" id="IPR041347">
    <property type="entry name" value="MftR_C"/>
</dbReference>
<dbReference type="Gene3D" id="1.10.357.10">
    <property type="entry name" value="Tetracycline Repressor, domain 2"/>
    <property type="match status" value="1"/>
</dbReference>
<dbReference type="InterPro" id="IPR001647">
    <property type="entry name" value="HTH_TetR"/>
</dbReference>
<keyword evidence="1" id="KW-0805">Transcription regulation</keyword>
<proteinExistence type="predicted"/>
<comment type="caution">
    <text evidence="6">The sequence shown here is derived from an EMBL/GenBank/DDBJ whole genome shotgun (WGS) entry which is preliminary data.</text>
</comment>
<dbReference type="Pfam" id="PF17754">
    <property type="entry name" value="TetR_C_14"/>
    <property type="match status" value="1"/>
</dbReference>
<dbReference type="PROSITE" id="PS50977">
    <property type="entry name" value="HTH_TETR_2"/>
    <property type="match status" value="1"/>
</dbReference>